<evidence type="ECO:0000313" key="3">
    <source>
        <dbReference type="Proteomes" id="UP000320747"/>
    </source>
</evidence>
<organism evidence="2 3">
    <name type="scientific">Corynebacterium godavarianum</name>
    <dbReference type="NCBI Taxonomy" id="2054421"/>
    <lineage>
        <taxon>Bacteria</taxon>
        <taxon>Bacillati</taxon>
        <taxon>Actinomycetota</taxon>
        <taxon>Actinomycetes</taxon>
        <taxon>Mycobacteriales</taxon>
        <taxon>Corynebacteriaceae</taxon>
        <taxon>Corynebacterium</taxon>
    </lineage>
</organism>
<dbReference type="RefSeq" id="WP_133064029.1">
    <property type="nucleotide sequence ID" value="NZ_JAADJX010000001.1"/>
</dbReference>
<proteinExistence type="predicted"/>
<accession>A0ABY3E2A8</accession>
<gene>
    <name evidence="2" type="ORF">FPH17_07280</name>
</gene>
<keyword evidence="3" id="KW-1185">Reference proteome</keyword>
<feature type="transmembrane region" description="Helical" evidence="1">
    <location>
        <begin position="36"/>
        <end position="55"/>
    </location>
</feature>
<keyword evidence="1" id="KW-0812">Transmembrane</keyword>
<reference evidence="2 3" key="1">
    <citation type="submission" date="2019-07" db="EMBL/GenBank/DDBJ databases">
        <title>Draft genome of Corynebacterium godavarianum and other related strains.</title>
        <authorList>
            <person name="Bernier A.-M."/>
            <person name="Bernard K."/>
        </authorList>
    </citation>
    <scope>NUCLEOTIDE SEQUENCE [LARGE SCALE GENOMIC DNA]</scope>
    <source>
        <strain evidence="2 3">LMG 29598</strain>
    </source>
</reference>
<feature type="transmembrane region" description="Helical" evidence="1">
    <location>
        <begin position="12"/>
        <end position="30"/>
    </location>
</feature>
<evidence type="ECO:0000313" key="2">
    <source>
        <dbReference type="EMBL" id="TSJ73701.1"/>
    </source>
</evidence>
<comment type="caution">
    <text evidence="2">The sequence shown here is derived from an EMBL/GenBank/DDBJ whole genome shotgun (WGS) entry which is preliminary data.</text>
</comment>
<keyword evidence="1" id="KW-1133">Transmembrane helix</keyword>
<dbReference type="Proteomes" id="UP000320747">
    <property type="component" value="Unassembled WGS sequence"/>
</dbReference>
<protein>
    <recommendedName>
        <fullName evidence="4">Bacterial Pleckstrin homology domain-containing protein</fullName>
    </recommendedName>
</protein>
<keyword evidence="1" id="KW-0472">Membrane</keyword>
<name>A0ABY3E2A8_9CORY</name>
<sequence length="159" mass="17248">MTNLERDRRVNGVPLAILIVATVMVVPLVGGFRSDPFSWILLACFAAYAFFYSRITLHVCVDDRGGNSALQLRLAGRETAIPLDRITGVEEAGPQPSVWSWMFSPPHLSGPRKVDGAECYSVGGPTVRINTADGDYAVSVPDPETFAAELRERLPADTA</sequence>
<evidence type="ECO:0000256" key="1">
    <source>
        <dbReference type="SAM" id="Phobius"/>
    </source>
</evidence>
<dbReference type="EMBL" id="VMHH01000005">
    <property type="protein sequence ID" value="TSJ73701.1"/>
    <property type="molecule type" value="Genomic_DNA"/>
</dbReference>
<evidence type="ECO:0008006" key="4">
    <source>
        <dbReference type="Google" id="ProtNLM"/>
    </source>
</evidence>